<name>A0A0K6G4Q0_9AGAM</name>
<dbReference type="PANTHER" id="PTHR16134">
    <property type="entry name" value="F-BOX/TPR REPEAT PROTEIN POF3"/>
    <property type="match status" value="1"/>
</dbReference>
<dbReference type="InterPro" id="IPR032675">
    <property type="entry name" value="LRR_dom_sf"/>
</dbReference>
<organism evidence="1 2">
    <name type="scientific">Rhizoctonia solani</name>
    <dbReference type="NCBI Taxonomy" id="456999"/>
    <lineage>
        <taxon>Eukaryota</taxon>
        <taxon>Fungi</taxon>
        <taxon>Dikarya</taxon>
        <taxon>Basidiomycota</taxon>
        <taxon>Agaricomycotina</taxon>
        <taxon>Agaricomycetes</taxon>
        <taxon>Cantharellales</taxon>
        <taxon>Ceratobasidiaceae</taxon>
        <taxon>Rhizoctonia</taxon>
    </lineage>
</organism>
<evidence type="ECO:0000313" key="2">
    <source>
        <dbReference type="Proteomes" id="UP000044841"/>
    </source>
</evidence>
<dbReference type="EMBL" id="CYGV01001372">
    <property type="protein sequence ID" value="CUA73344.1"/>
    <property type="molecule type" value="Genomic_DNA"/>
</dbReference>
<reference evidence="1 2" key="1">
    <citation type="submission" date="2015-07" db="EMBL/GenBank/DDBJ databases">
        <authorList>
            <person name="Noorani M."/>
        </authorList>
    </citation>
    <scope>NUCLEOTIDE SEQUENCE [LARGE SCALE GENOMIC DNA]</scope>
    <source>
        <strain evidence="1">BBA 69670</strain>
    </source>
</reference>
<accession>A0A0K6G4Q0</accession>
<evidence type="ECO:0000313" key="1">
    <source>
        <dbReference type="EMBL" id="CUA73344.1"/>
    </source>
</evidence>
<dbReference type="PANTHER" id="PTHR16134:SF119">
    <property type="entry name" value="AT02038P-RELATED"/>
    <property type="match status" value="1"/>
</dbReference>
<proteinExistence type="predicted"/>
<dbReference type="GO" id="GO:0003968">
    <property type="term" value="F:RNA-directed RNA polymerase activity"/>
    <property type="evidence" value="ECO:0007669"/>
    <property type="project" value="UniProtKB-KW"/>
</dbReference>
<dbReference type="Gene3D" id="1.20.1280.50">
    <property type="match status" value="2"/>
</dbReference>
<dbReference type="AlphaFoldDB" id="A0A0K6G4Q0"/>
<dbReference type="Proteomes" id="UP000044841">
    <property type="component" value="Unassembled WGS sequence"/>
</dbReference>
<gene>
    <name evidence="1" type="ORF">RSOLAG22IIIB_10726</name>
</gene>
<keyword evidence="1" id="KW-0808">Transferase</keyword>
<keyword evidence="2" id="KW-1185">Reference proteome</keyword>
<dbReference type="Gene3D" id="3.80.10.10">
    <property type="entry name" value="Ribonuclease Inhibitor"/>
    <property type="match status" value="1"/>
</dbReference>
<keyword evidence="1" id="KW-0548">Nucleotidyltransferase</keyword>
<sequence length="1067" mass="121613">MQATPIQTFQRWKDAQTALDHSLQEYLESTIALEASIYSRAYPVESLSVRNTLTETWFNEPPIPDKGSTLARAQVYLNRMHNSVLPVNTLPYELLLGIFRFVAFPVDYGQHDSTISNTTPIIYCKNLLTLTSVCSHWRTILVETPPFWSRFELSTLNPIETERQRAEVYLNRARGTPQSLFINEYTGDYFYGGDFSRILELIKSRLGDLTQLALLNFPDFDLVTQVISCLLKFGKPSVLRTLTIHMEADIRSPRSINTGDAIESVTSILAPIDSLSLRGLKFAWDSPVYHNLIQLQIGNIPYENSPHIHDMLDILFACPLLRVLRLSDMAILPCDIVPLEPVYLTELEHLELISLTYESLDLLLPMIIPASKELSLRISLLAFEDHLTSAIELFMKRANVTQLFIQQELIARCLPVVPNLRALVIDLGEQAGGPCLSEFSHGNGLDNQSILQCPKLHTLHLCSGTITIEAIQEFIKAHPLVQRLSFSACYADPFQDELLDWLQPYVKDVQYDLTLDEELIPRWTTPNSSHSQLCNIIVDAMQATPIQTFQRWKDAQTALDHALQEYLESTIALGASIYSRTYPVESLFIRNTLVETWFNEPPIPDKESTLARAQVYLNRTRNSVLPVNTLPHELLLRIFRFVAHPIDYAPHDTTISNATQKVGCKDLLILTFVCSHWRTTLIETSSFWSRFELDTKKSIEIECQRAEVYLDRARGTPQSLFINERTSRYFYNGNFRMILEMIQSRLGDLTQLALLNFPDVGLVIRVISRLLKFGKPSVLRTLTIHMETGTRSPESINTGDDERIISILAPIDSLSLRGLKFACDSPIYHNLIQLQIGNLSYENSPHIHEMLDILFACPLLRVLRIIDVAILPCDIVPLKPVYLSELQHLELISLTYESLDLLLPMIVPQSKDLSLRISLLAFEDHLALAIQAFMKRANVTQLFIQQELIARCLPAVPDLRALVIDLGEKPGGLGLSKFSHRNGPDNQPTLHFPKLHTLHLHSGSVTIDWIQKFIEMHPLVQKLRFSSCYVDPFEDELRYWLQPYVKDVQFNLRLDGTVVSRWSQLML</sequence>
<dbReference type="SUPFAM" id="SSF52047">
    <property type="entry name" value="RNI-like"/>
    <property type="match status" value="1"/>
</dbReference>
<keyword evidence="1" id="KW-0696">RNA-directed RNA polymerase</keyword>
<protein>
    <submittedName>
        <fullName evidence="1">RNA-directed RNA polymerase VP1 [Fiji disease virus isolate Sugarcane]</fullName>
    </submittedName>
</protein>